<evidence type="ECO:0000313" key="1">
    <source>
        <dbReference type="EMBL" id="MFD0793851.1"/>
    </source>
</evidence>
<reference evidence="2" key="1">
    <citation type="journal article" date="2019" name="Int. J. Syst. Evol. Microbiol.">
        <title>The Global Catalogue of Microorganisms (GCM) 10K type strain sequencing project: providing services to taxonomists for standard genome sequencing and annotation.</title>
        <authorList>
            <consortium name="The Broad Institute Genomics Platform"/>
            <consortium name="The Broad Institute Genome Sequencing Center for Infectious Disease"/>
            <person name="Wu L."/>
            <person name="Ma J."/>
        </authorList>
    </citation>
    <scope>NUCLEOTIDE SEQUENCE [LARGE SCALE GENOMIC DNA]</scope>
    <source>
        <strain evidence="2">CCUG 61484</strain>
    </source>
</reference>
<evidence type="ECO:0000313" key="2">
    <source>
        <dbReference type="Proteomes" id="UP001597010"/>
    </source>
</evidence>
<evidence type="ECO:0008006" key="3">
    <source>
        <dbReference type="Google" id="ProtNLM"/>
    </source>
</evidence>
<sequence>MKKAFPLILVLALLCSFKIGESLSGRWIYSGGIYNGKPEPAPKDYTLQRQYDAEHYAALLIEKDTPPVTYEAGNYKLLQDSCFETQTFSAQPSNLINVTVKYHYQIKNDTLTFEGILPNGTKVQEYWKKADK</sequence>
<accession>A0ABW3ATQ7</accession>
<keyword evidence="2" id="KW-1185">Reference proteome</keyword>
<dbReference type="EMBL" id="JBHTHZ010000005">
    <property type="protein sequence ID" value="MFD0793851.1"/>
    <property type="molecule type" value="Genomic_DNA"/>
</dbReference>
<comment type="caution">
    <text evidence="1">The sequence shown here is derived from an EMBL/GenBank/DDBJ whole genome shotgun (WGS) entry which is preliminary data.</text>
</comment>
<proteinExistence type="predicted"/>
<dbReference type="RefSeq" id="WP_377114257.1">
    <property type="nucleotide sequence ID" value="NZ_JBHTHZ010000005.1"/>
</dbReference>
<name>A0ABW3ATQ7_9SPHI</name>
<gene>
    <name evidence="1" type="ORF">ACFQZX_09490</name>
</gene>
<dbReference type="Gene3D" id="2.40.128.490">
    <property type="entry name" value="Uncharacterised protein PF14869, DUF4488"/>
    <property type="match status" value="1"/>
</dbReference>
<organism evidence="1 2">
    <name type="scientific">Mucilaginibacter litoreus</name>
    <dbReference type="NCBI Taxonomy" id="1048221"/>
    <lineage>
        <taxon>Bacteria</taxon>
        <taxon>Pseudomonadati</taxon>
        <taxon>Bacteroidota</taxon>
        <taxon>Sphingobacteriia</taxon>
        <taxon>Sphingobacteriales</taxon>
        <taxon>Sphingobacteriaceae</taxon>
        <taxon>Mucilaginibacter</taxon>
    </lineage>
</organism>
<protein>
    <recommendedName>
        <fullName evidence="3">Lipocalin-like domain-containing protein</fullName>
    </recommendedName>
</protein>
<dbReference type="Proteomes" id="UP001597010">
    <property type="component" value="Unassembled WGS sequence"/>
</dbReference>